<evidence type="ECO:0000256" key="1">
    <source>
        <dbReference type="ARBA" id="ARBA00010090"/>
    </source>
</evidence>
<feature type="region of interest" description="Disordered" evidence="2">
    <location>
        <begin position="71"/>
        <end position="152"/>
    </location>
</feature>
<keyword evidence="4" id="KW-1185">Reference proteome</keyword>
<protein>
    <submittedName>
        <fullName evidence="3">Uncharacterized protein</fullName>
    </submittedName>
</protein>
<feature type="compositionally biased region" description="Basic and acidic residues" evidence="2">
    <location>
        <begin position="91"/>
        <end position="110"/>
    </location>
</feature>
<dbReference type="Proteomes" id="UP001591681">
    <property type="component" value="Unassembled WGS sequence"/>
</dbReference>
<comment type="similarity">
    <text evidence="1">Belongs to the apolipoprotein L family.</text>
</comment>
<organism evidence="3 4">
    <name type="scientific">Coilia grayii</name>
    <name type="common">Gray's grenadier anchovy</name>
    <dbReference type="NCBI Taxonomy" id="363190"/>
    <lineage>
        <taxon>Eukaryota</taxon>
        <taxon>Metazoa</taxon>
        <taxon>Chordata</taxon>
        <taxon>Craniata</taxon>
        <taxon>Vertebrata</taxon>
        <taxon>Euteleostomi</taxon>
        <taxon>Actinopterygii</taxon>
        <taxon>Neopterygii</taxon>
        <taxon>Teleostei</taxon>
        <taxon>Clupei</taxon>
        <taxon>Clupeiformes</taxon>
        <taxon>Clupeoidei</taxon>
        <taxon>Engraulidae</taxon>
        <taxon>Coilinae</taxon>
        <taxon>Coilia</taxon>
    </lineage>
</organism>
<feature type="region of interest" description="Disordered" evidence="2">
    <location>
        <begin position="1"/>
        <end position="25"/>
    </location>
</feature>
<reference evidence="3 4" key="1">
    <citation type="submission" date="2024-09" db="EMBL/GenBank/DDBJ databases">
        <title>A chromosome-level genome assembly of Gray's grenadier anchovy, Coilia grayii.</title>
        <authorList>
            <person name="Fu Z."/>
        </authorList>
    </citation>
    <scope>NUCLEOTIDE SEQUENCE [LARGE SCALE GENOMIC DNA]</scope>
    <source>
        <strain evidence="3">G4</strain>
        <tissue evidence="3">Muscle</tissue>
    </source>
</reference>
<dbReference type="PANTHER" id="PTHR14096:SF28">
    <property type="entry name" value="APOLIPOPROTEIN L, 1-RELATED"/>
    <property type="match status" value="1"/>
</dbReference>
<evidence type="ECO:0000313" key="3">
    <source>
        <dbReference type="EMBL" id="KAL2086975.1"/>
    </source>
</evidence>
<feature type="compositionally biased region" description="Polar residues" evidence="2">
    <location>
        <begin position="118"/>
        <end position="133"/>
    </location>
</feature>
<dbReference type="AlphaFoldDB" id="A0ABD1JIP8"/>
<accession>A0ABD1JIP8</accession>
<sequence>MAGVSAGECDKGPENPSYSLKARPVHRSVKVLTRQNSVEELKQRPQEEPLYCELIEEPLYVDPDELNLPVFSRKPKPSLPPRPSSGSLHHSASEHSPSEQQHKPQARRFESVQVGGSHAQTSQRSSLHPQLSLPTHLPLAKGPHQVPGSTKGRDELDMLMEWWSTAKCWENIYESDINHKVQEQNKQTLVSEAQRVRLALHLFECLLFHRVKVFNNHITQLYGLGDKLDKTNKKAKVAGITGGSVAAATGIVLAPFTMGLSLAATAIGVGVAVGGAKGGSSAITDKLYSSQERKKVEEILQDHRAQRQDVDGCLRFINTGVERLRRFEPSVLRDVDEEVVKMARVAQILGSGSGDLRPTALSSNALNALATSMDIYFEDQKQQKKGSETKLARKIRELARQMKCGVDELLHSRNRIRTAVEQAEMQQ</sequence>
<proteinExistence type="inferred from homology"/>
<dbReference type="PANTHER" id="PTHR14096">
    <property type="entry name" value="APOLIPOPROTEIN L"/>
    <property type="match status" value="1"/>
</dbReference>
<evidence type="ECO:0000313" key="4">
    <source>
        <dbReference type="Proteomes" id="UP001591681"/>
    </source>
</evidence>
<comment type="caution">
    <text evidence="3">The sequence shown here is derived from an EMBL/GenBank/DDBJ whole genome shotgun (WGS) entry which is preliminary data.</text>
</comment>
<name>A0ABD1JIP8_9TELE</name>
<dbReference type="InterPro" id="IPR008405">
    <property type="entry name" value="ApoL"/>
</dbReference>
<dbReference type="Pfam" id="PF05461">
    <property type="entry name" value="ApoL"/>
    <property type="match status" value="1"/>
</dbReference>
<dbReference type="EMBL" id="JBHFQA010000015">
    <property type="protein sequence ID" value="KAL2086975.1"/>
    <property type="molecule type" value="Genomic_DNA"/>
</dbReference>
<evidence type="ECO:0000256" key="2">
    <source>
        <dbReference type="SAM" id="MobiDB-lite"/>
    </source>
</evidence>
<gene>
    <name evidence="3" type="ORF">ACEWY4_018034</name>
</gene>